<reference evidence="4" key="1">
    <citation type="submission" date="2015-07" db="EMBL/GenBank/DDBJ databases">
        <title>Adaptation to a free-living lifestyle via gene acquisitions in the diplomonad Trepomonas sp. PC1.</title>
        <authorList>
            <person name="Xu F."/>
            <person name="Jerlstrom-Hultqvist J."/>
            <person name="Kolisko M."/>
            <person name="Simpson A.G.B."/>
            <person name="Roger A.J."/>
            <person name="Svard S.G."/>
            <person name="Andersson J.O."/>
        </authorList>
    </citation>
    <scope>NUCLEOTIDE SEQUENCE</scope>
    <source>
        <strain evidence="4">PC1</strain>
    </source>
</reference>
<evidence type="ECO:0000313" key="4">
    <source>
        <dbReference type="EMBL" id="JAP92154.1"/>
    </source>
</evidence>
<dbReference type="InterPro" id="IPR019734">
    <property type="entry name" value="TPR_rpt"/>
</dbReference>
<evidence type="ECO:0000256" key="2">
    <source>
        <dbReference type="ARBA" id="ARBA00022803"/>
    </source>
</evidence>
<feature type="non-terminal residue" evidence="4">
    <location>
        <position position="1"/>
    </location>
</feature>
<protein>
    <submittedName>
        <fullName evidence="4">Tetratricopeptide repeat protein</fullName>
    </submittedName>
</protein>
<evidence type="ECO:0000256" key="3">
    <source>
        <dbReference type="PROSITE-ProRule" id="PRU00339"/>
    </source>
</evidence>
<dbReference type="GO" id="GO:0046813">
    <property type="term" value="P:receptor-mediated virion attachment to host cell"/>
    <property type="evidence" value="ECO:0007669"/>
    <property type="project" value="TreeGrafter"/>
</dbReference>
<evidence type="ECO:0000256" key="1">
    <source>
        <dbReference type="ARBA" id="ARBA00022737"/>
    </source>
</evidence>
<accession>A0A146K889</accession>
<keyword evidence="1" id="KW-0677">Repeat</keyword>
<feature type="repeat" description="TPR" evidence="3">
    <location>
        <begin position="978"/>
        <end position="1011"/>
    </location>
</feature>
<dbReference type="SUPFAM" id="SSF48452">
    <property type="entry name" value="TPR-like"/>
    <property type="match status" value="4"/>
</dbReference>
<name>A0A146K889_9EUKA</name>
<dbReference type="InterPro" id="IPR050498">
    <property type="entry name" value="Ycf3"/>
</dbReference>
<dbReference type="PANTHER" id="PTHR44858">
    <property type="entry name" value="TETRATRICOPEPTIDE REPEAT PROTEIN 6"/>
    <property type="match status" value="1"/>
</dbReference>
<keyword evidence="2 3" id="KW-0802">TPR repeat</keyword>
<dbReference type="PANTHER" id="PTHR44858:SF1">
    <property type="entry name" value="UDP-N-ACETYLGLUCOSAMINE--PEPTIDE N-ACETYLGLUCOSAMINYLTRANSFERASE SPINDLY-RELATED"/>
    <property type="match status" value="1"/>
</dbReference>
<dbReference type="SMART" id="SM00028">
    <property type="entry name" value="TPR"/>
    <property type="match status" value="12"/>
</dbReference>
<organism evidence="4">
    <name type="scientific">Trepomonas sp. PC1</name>
    <dbReference type="NCBI Taxonomy" id="1076344"/>
    <lineage>
        <taxon>Eukaryota</taxon>
        <taxon>Metamonada</taxon>
        <taxon>Diplomonadida</taxon>
        <taxon>Hexamitidae</taxon>
        <taxon>Hexamitinae</taxon>
        <taxon>Trepomonas</taxon>
    </lineage>
</organism>
<dbReference type="AlphaFoldDB" id="A0A146K889"/>
<dbReference type="InterPro" id="IPR011990">
    <property type="entry name" value="TPR-like_helical_dom_sf"/>
</dbReference>
<sequence length="1106" mass="127016">TEGMNNYKDGNYDDAIQAFSHAISLQLTTIEYYFARAKCYFMKNEDFHKYVYDLSLALHLESTNFVLYIARSHGLFKIQKYQEALMDLTSARKLFQEYTKLEEQKMKEQNYKPHNRTSTAYVLGIIAYRRGITNFQLKNWQEAIDDFTECTKVFENNAQAYSRKGAALLKLNYGHEAITELKNAVSKAQTNQHFHNYRLGQAFLEVGLNQQAVDSFTLAIDAAATVIRDRHKNKLSQIGYDTIYCNNVRFDVFKFDVPDQMDVFEENISDKDMQRQQYPEFTAARGKAKALLGRFAEALADFEISSSMDQNNAQTYFEKSTANRIMGNYEDALNDIEVCATLKLNADVAYSKAIILENNGLIDRALELYEAVLSGIYNEQFTIDYLKSRTGSAIDAVMRDDTRQPVKSRNIVNYQHLPSLYHGALLHRQKLNFERALQLIEVALSCDQRDERFYDLKAMLCFDSKDYQGAVDAADKSIQLQNTIYKGANWESYYIKAVALMKQFKYNEALKDLIQAQQRPAGGKDEKEMRRPEFEKVAQIILKLPPGSSLAVAYKVAKNIDAIPKDPLSPSSAARGLTAVSVFPILDLKGALPGQYNQFILQRKAECLFELKDYIGCTRTLSQALEDYDYTTIKEGFRKITLLNDLIRKNKNIRNETVNEQITIEQAKDHLQQQVDVQLNKDERDHIYDLYFLRARSLSMLGRYQHSIKDGSRAYEIYIGQFDEQMRSSPIGAGQILFFMSKQYAYMRLYTKAYHCARDSIKSGLQIQYQHRAYYLQGIALIYTGRLEQGIKCLSLALRSHFQARFSQYLYAKQGQTGVVEMMSMDQIATYLETNPEALDDLNITFNKVEPQKNHPVNIQSNMDIHRLPVPKCFPTEAELSNNKKLQAQRLKILQEAFTSSSLNQLKFNIEPFDQYVLTSNKQQKLTILQQISSPIAWVTPETVFYLHERAKALQEIDLHGPACDDFTTVIKMQPQNDRAYFRRGFSLKFLGLFEQAVCDFEKARSLRPDLQQYQIGFGQIGRIDYIELVPPGNEERYTSASYLLQGSEKSKLHGELGIQAELAAVKRDKPYGVVGLSDDDIYQILAEFDVPEEDQTCAENQTENV</sequence>
<dbReference type="PROSITE" id="PS50005">
    <property type="entry name" value="TPR"/>
    <property type="match status" value="1"/>
</dbReference>
<proteinExistence type="predicted"/>
<gene>
    <name evidence="4" type="ORF">TPC1_15995</name>
</gene>
<dbReference type="Gene3D" id="1.25.40.10">
    <property type="entry name" value="Tetratricopeptide repeat domain"/>
    <property type="match status" value="6"/>
</dbReference>
<dbReference type="EMBL" id="GDID01004452">
    <property type="protein sequence ID" value="JAP92154.1"/>
    <property type="molecule type" value="Transcribed_RNA"/>
</dbReference>